<dbReference type="Gene3D" id="3.40.525.10">
    <property type="entry name" value="CRAL-TRIO lipid binding domain"/>
    <property type="match status" value="1"/>
</dbReference>
<dbReference type="SMART" id="SM01100">
    <property type="entry name" value="CRAL_TRIO_N"/>
    <property type="match status" value="1"/>
</dbReference>
<feature type="compositionally biased region" description="Basic and acidic residues" evidence="1">
    <location>
        <begin position="556"/>
        <end position="566"/>
    </location>
</feature>
<organism evidence="3 4">
    <name type="scientific">Ascochyta lentis</name>
    <dbReference type="NCBI Taxonomy" id="205686"/>
    <lineage>
        <taxon>Eukaryota</taxon>
        <taxon>Fungi</taxon>
        <taxon>Dikarya</taxon>
        <taxon>Ascomycota</taxon>
        <taxon>Pezizomycotina</taxon>
        <taxon>Dothideomycetes</taxon>
        <taxon>Pleosporomycetidae</taxon>
        <taxon>Pleosporales</taxon>
        <taxon>Pleosporineae</taxon>
        <taxon>Didymellaceae</taxon>
        <taxon>Ascochyta</taxon>
    </lineage>
</organism>
<dbReference type="Pfam" id="PF00650">
    <property type="entry name" value="CRAL_TRIO"/>
    <property type="match status" value="1"/>
</dbReference>
<comment type="caution">
    <text evidence="3">The sequence shown here is derived from an EMBL/GenBank/DDBJ whole genome shotgun (WGS) entry which is preliminary data.</text>
</comment>
<evidence type="ECO:0000259" key="2">
    <source>
        <dbReference type="PROSITE" id="PS50191"/>
    </source>
</evidence>
<dbReference type="PANTHER" id="PTHR45657:SF3">
    <property type="entry name" value="TRANSPORTER, PUTATIVE (AFU_ORTHOLOGUE AFUA_5G09260)-RELATED"/>
    <property type="match status" value="1"/>
</dbReference>
<feature type="compositionally biased region" description="Low complexity" evidence="1">
    <location>
        <begin position="488"/>
        <end position="525"/>
    </location>
</feature>
<accession>A0A8H7JD10</accession>
<dbReference type="SMART" id="SM00516">
    <property type="entry name" value="SEC14"/>
    <property type="match status" value="1"/>
</dbReference>
<reference evidence="3" key="1">
    <citation type="submission" date="2018-12" db="EMBL/GenBank/DDBJ databases">
        <authorList>
            <person name="Syme R.A."/>
            <person name="Farfan-Caceres L."/>
            <person name="Lichtenzveig J."/>
        </authorList>
    </citation>
    <scope>NUCLEOTIDE SEQUENCE</scope>
    <source>
        <strain evidence="3">Al4</strain>
    </source>
</reference>
<dbReference type="InterPro" id="IPR036865">
    <property type="entry name" value="CRAL-TRIO_dom_sf"/>
</dbReference>
<feature type="compositionally biased region" description="Polar residues" evidence="1">
    <location>
        <begin position="536"/>
        <end position="549"/>
    </location>
</feature>
<dbReference type="PROSITE" id="PS50191">
    <property type="entry name" value="CRAL_TRIO"/>
    <property type="match status" value="1"/>
</dbReference>
<evidence type="ECO:0000256" key="1">
    <source>
        <dbReference type="SAM" id="MobiDB-lite"/>
    </source>
</evidence>
<dbReference type="SUPFAM" id="SSF46938">
    <property type="entry name" value="CRAL/TRIO N-terminal domain"/>
    <property type="match status" value="1"/>
</dbReference>
<evidence type="ECO:0000313" key="4">
    <source>
        <dbReference type="Proteomes" id="UP000651452"/>
    </source>
</evidence>
<dbReference type="CDD" id="cd00170">
    <property type="entry name" value="SEC14"/>
    <property type="match status" value="1"/>
</dbReference>
<dbReference type="InterPro" id="IPR001251">
    <property type="entry name" value="CRAL-TRIO_dom"/>
</dbReference>
<feature type="region of interest" description="Disordered" evidence="1">
    <location>
        <begin position="621"/>
        <end position="656"/>
    </location>
</feature>
<dbReference type="AlphaFoldDB" id="A0A8H7JD10"/>
<feature type="region of interest" description="Disordered" evidence="1">
    <location>
        <begin position="452"/>
        <end position="592"/>
    </location>
</feature>
<sequence>MGMHGRGSQACVHNKAVRIVFLTASFGPDRPRSRISRAVKPTSVRSRTLADITAVTRRRVLVAKHDDAKYDLHLTAFPLKCFSTFLSPPSSLAIPNHGGPQQSRVYAVPCGASGASFRQENQQVQLQAFEKLAQDQGYYTPATETTDASHDDETMLRFLRARRFIPQEAFKQFKDTEDWRKEQNIISLFETIEVEEYEQTRQLYPQWLGRRDKRGIPLYLFEVAPLNSKNISAYEKALGKAKTTSPKVATKNLRLFALYESLTRFITPLCSMVTRPYPETPISQSNNIVDISGVGLKQFWNLKSHMQDASVLATAHYPETLDRIFIVGAPGFFPTVWGWVKRWFDPITVSKIFILSPNNVYATLAEYIDHENIPKKYGGGLDFEWTQMPNFEPEIEAAIKWEKAGTQNGRKTLPIGPIKWEKGQNGEMQAWAVGKQNGQPRRELVFTIPNPVGFRTKPVANTPAHELGNPLTTVGTATHPPEVDDSNMDQSPPSDSPSPSETHHSQNQAAAHAAPSSTPAQTTLPIREGTSEARFEQQNQTHASGQLAQGTPHAAVNDHGHGDKTVTMEPNTVGQAPKEIPLPEREEPAAPSYLEQAQNAAAQASGYVASTVTSVAGAVSGAVGGNADKKEEVVEPARTKSPAEQQLDRQIDASKDQDVEVFLREQNQSKS</sequence>
<dbReference type="SUPFAM" id="SSF52087">
    <property type="entry name" value="CRAL/TRIO domain"/>
    <property type="match status" value="1"/>
</dbReference>
<dbReference type="InterPro" id="IPR011074">
    <property type="entry name" value="CRAL/TRIO_N_dom"/>
</dbReference>
<keyword evidence="4" id="KW-1185">Reference proteome</keyword>
<reference evidence="3" key="2">
    <citation type="submission" date="2020-09" db="EMBL/GenBank/DDBJ databases">
        <title>Reference genome assembly for Australian Ascochyta lentis isolate Al4.</title>
        <authorList>
            <person name="Lee R.C."/>
            <person name="Farfan-Caceres L.M."/>
            <person name="Debler J.W."/>
            <person name="Williams A.H."/>
            <person name="Henares B.M."/>
        </authorList>
    </citation>
    <scope>NUCLEOTIDE SEQUENCE</scope>
    <source>
        <strain evidence="3">Al4</strain>
    </source>
</reference>
<dbReference type="InterPro" id="IPR051026">
    <property type="entry name" value="PI/PC_transfer"/>
</dbReference>
<protein>
    <recommendedName>
        <fullName evidence="2">CRAL-TRIO domain-containing protein</fullName>
    </recommendedName>
</protein>
<dbReference type="Pfam" id="PF03765">
    <property type="entry name" value="CRAL_TRIO_N"/>
    <property type="match status" value="1"/>
</dbReference>
<dbReference type="EMBL" id="RZGK01000002">
    <property type="protein sequence ID" value="KAF9700850.1"/>
    <property type="molecule type" value="Genomic_DNA"/>
</dbReference>
<evidence type="ECO:0000313" key="3">
    <source>
        <dbReference type="EMBL" id="KAF9700850.1"/>
    </source>
</evidence>
<dbReference type="OrthoDB" id="30289at2759"/>
<feature type="domain" description="CRAL-TRIO" evidence="2">
    <location>
        <begin position="196"/>
        <end position="385"/>
    </location>
</feature>
<dbReference type="InterPro" id="IPR036273">
    <property type="entry name" value="CRAL/TRIO_N_dom_sf"/>
</dbReference>
<proteinExistence type="predicted"/>
<gene>
    <name evidence="3" type="ORF">EKO04_000572</name>
</gene>
<feature type="compositionally biased region" description="Basic and acidic residues" evidence="1">
    <location>
        <begin position="627"/>
        <end position="638"/>
    </location>
</feature>
<feature type="compositionally biased region" description="Basic and acidic residues" evidence="1">
    <location>
        <begin position="646"/>
        <end position="656"/>
    </location>
</feature>
<dbReference type="Proteomes" id="UP000651452">
    <property type="component" value="Unassembled WGS sequence"/>
</dbReference>
<dbReference type="Gene3D" id="1.10.8.20">
    <property type="entry name" value="N-terminal domain of phosphatidylinositol transfer protein sec14p"/>
    <property type="match status" value="1"/>
</dbReference>
<name>A0A8H7JD10_9PLEO</name>
<dbReference type="PANTHER" id="PTHR45657">
    <property type="entry name" value="CRAL-TRIO DOMAIN-CONTAINING PROTEIN YKL091C-RELATED"/>
    <property type="match status" value="1"/>
</dbReference>